<dbReference type="EMBL" id="CP036264">
    <property type="protein sequence ID" value="QEG00532.1"/>
    <property type="molecule type" value="Genomic_DNA"/>
</dbReference>
<name>A0A5B9MGX4_9BACT</name>
<evidence type="ECO:0000313" key="2">
    <source>
        <dbReference type="EMBL" id="QEG00532.1"/>
    </source>
</evidence>
<sequence length="89" mass="9435">MIFIAAVLVPGATGATGRLLTKRLLDQGLRVKAIIRSLGGLPDSLRRHENLSVIHASILDLSDSEMAEHAAGCDAVASCLGHNLTFKCR</sequence>
<feature type="domain" description="NAD(P)-binding" evidence="1">
    <location>
        <begin position="11"/>
        <end position="83"/>
    </location>
</feature>
<dbReference type="InterPro" id="IPR016040">
    <property type="entry name" value="NAD(P)-bd_dom"/>
</dbReference>
<evidence type="ECO:0000313" key="3">
    <source>
        <dbReference type="Proteomes" id="UP000321353"/>
    </source>
</evidence>
<accession>A0A5B9MGX4</accession>
<dbReference type="SUPFAM" id="SSF51735">
    <property type="entry name" value="NAD(P)-binding Rossmann-fold domains"/>
    <property type="match status" value="1"/>
</dbReference>
<dbReference type="PANTHER" id="PTHR15020">
    <property type="entry name" value="FLAVIN REDUCTASE-RELATED"/>
    <property type="match status" value="1"/>
</dbReference>
<reference evidence="2 3" key="1">
    <citation type="submission" date="2019-02" db="EMBL/GenBank/DDBJ databases">
        <title>Planctomycetal bacteria perform biofilm scaping via a novel small molecule.</title>
        <authorList>
            <person name="Jeske O."/>
            <person name="Boedeker C."/>
            <person name="Wiegand S."/>
            <person name="Breitling P."/>
            <person name="Kallscheuer N."/>
            <person name="Jogler M."/>
            <person name="Rohde M."/>
            <person name="Petersen J."/>
            <person name="Medema M.H."/>
            <person name="Surup F."/>
            <person name="Jogler C."/>
        </authorList>
    </citation>
    <scope>NUCLEOTIDE SEQUENCE [LARGE SCALE GENOMIC DNA]</scope>
    <source>
        <strain evidence="2 3">Mal15</strain>
    </source>
</reference>
<dbReference type="AlphaFoldDB" id="A0A5B9MGX4"/>
<dbReference type="KEGG" id="smam:Mal15_46020"/>
<keyword evidence="3" id="KW-1185">Reference proteome</keyword>
<dbReference type="Gene3D" id="3.40.50.720">
    <property type="entry name" value="NAD(P)-binding Rossmann-like Domain"/>
    <property type="match status" value="1"/>
</dbReference>
<dbReference type="Pfam" id="PF13460">
    <property type="entry name" value="NAD_binding_10"/>
    <property type="match status" value="1"/>
</dbReference>
<organism evidence="2 3">
    <name type="scientific">Stieleria maiorica</name>
    <dbReference type="NCBI Taxonomy" id="2795974"/>
    <lineage>
        <taxon>Bacteria</taxon>
        <taxon>Pseudomonadati</taxon>
        <taxon>Planctomycetota</taxon>
        <taxon>Planctomycetia</taxon>
        <taxon>Pirellulales</taxon>
        <taxon>Pirellulaceae</taxon>
        <taxon>Stieleria</taxon>
    </lineage>
</organism>
<proteinExistence type="predicted"/>
<dbReference type="RefSeq" id="WP_147872339.1">
    <property type="nucleotide sequence ID" value="NZ_CP036264.1"/>
</dbReference>
<gene>
    <name evidence="2" type="ORF">Mal15_46020</name>
</gene>
<protein>
    <recommendedName>
        <fullName evidence="1">NAD(P)-binding domain-containing protein</fullName>
    </recommendedName>
</protein>
<dbReference type="InterPro" id="IPR036291">
    <property type="entry name" value="NAD(P)-bd_dom_sf"/>
</dbReference>
<evidence type="ECO:0000259" key="1">
    <source>
        <dbReference type="Pfam" id="PF13460"/>
    </source>
</evidence>
<dbReference type="PANTHER" id="PTHR15020:SF11">
    <property type="entry name" value="OS06G0360300 PROTEIN"/>
    <property type="match status" value="1"/>
</dbReference>
<dbReference type="Proteomes" id="UP000321353">
    <property type="component" value="Chromosome"/>
</dbReference>